<dbReference type="PIRSF" id="PIRSF005052">
    <property type="entry name" value="P-loopkin"/>
    <property type="match status" value="1"/>
</dbReference>
<evidence type="ECO:0000313" key="8">
    <source>
        <dbReference type="Proteomes" id="UP000276634"/>
    </source>
</evidence>
<evidence type="ECO:0000256" key="4">
    <source>
        <dbReference type="HAMAP-Rule" id="MF_00636"/>
    </source>
</evidence>
<evidence type="ECO:0000256" key="2">
    <source>
        <dbReference type="ARBA" id="ARBA00022840"/>
    </source>
</evidence>
<evidence type="ECO:0000259" key="5">
    <source>
        <dbReference type="Pfam" id="PF03668"/>
    </source>
</evidence>
<evidence type="ECO:0000256" key="3">
    <source>
        <dbReference type="ARBA" id="ARBA00023134"/>
    </source>
</evidence>
<gene>
    <name evidence="7" type="ORF">EDC57_2431</name>
</gene>
<keyword evidence="2 4" id="KW-0067">ATP-binding</keyword>
<dbReference type="InterPro" id="IPR005337">
    <property type="entry name" value="RapZ-like"/>
</dbReference>
<reference evidence="7 8" key="1">
    <citation type="submission" date="2018-11" db="EMBL/GenBank/DDBJ databases">
        <title>Genomic Encyclopedia of Type Strains, Phase IV (KMG-IV): sequencing the most valuable type-strain genomes for metagenomic binning, comparative biology and taxonomic classification.</title>
        <authorList>
            <person name="Goeker M."/>
        </authorList>
    </citation>
    <scope>NUCLEOTIDE SEQUENCE [LARGE SCALE GENOMIC DNA]</scope>
    <source>
        <strain evidence="7 8">DSM 100275</strain>
    </source>
</reference>
<dbReference type="PANTHER" id="PTHR30448:SF0">
    <property type="entry name" value="RNASE ADAPTER PROTEIN RAPZ"/>
    <property type="match status" value="1"/>
</dbReference>
<dbReference type="HAMAP" id="MF_00636">
    <property type="entry name" value="RapZ_like"/>
    <property type="match status" value="1"/>
</dbReference>
<dbReference type="RefSeq" id="WP_123402143.1">
    <property type="nucleotide sequence ID" value="NZ_RJVI01000003.1"/>
</dbReference>
<dbReference type="SUPFAM" id="SSF52540">
    <property type="entry name" value="P-loop containing nucleoside triphosphate hydrolases"/>
    <property type="match status" value="1"/>
</dbReference>
<keyword evidence="3 4" id="KW-0342">GTP-binding</keyword>
<feature type="binding site" evidence="4">
    <location>
        <begin position="60"/>
        <end position="63"/>
    </location>
    <ligand>
        <name>GTP</name>
        <dbReference type="ChEBI" id="CHEBI:37565"/>
    </ligand>
</feature>
<protein>
    <submittedName>
        <fullName evidence="7">UPF0042 nucleotide-binding protein</fullName>
    </submittedName>
</protein>
<dbReference type="Pfam" id="PF03668">
    <property type="entry name" value="RapZ-like_N"/>
    <property type="match status" value="1"/>
</dbReference>
<dbReference type="PANTHER" id="PTHR30448">
    <property type="entry name" value="RNASE ADAPTER PROTEIN RAPZ"/>
    <property type="match status" value="1"/>
</dbReference>
<dbReference type="EMBL" id="RJVI01000003">
    <property type="protein sequence ID" value="ROR29754.1"/>
    <property type="molecule type" value="Genomic_DNA"/>
</dbReference>
<dbReference type="InterPro" id="IPR027417">
    <property type="entry name" value="P-loop_NTPase"/>
</dbReference>
<dbReference type="InterPro" id="IPR053931">
    <property type="entry name" value="RapZ_C"/>
</dbReference>
<dbReference type="Proteomes" id="UP000276634">
    <property type="component" value="Unassembled WGS sequence"/>
</dbReference>
<comment type="caution">
    <text evidence="7">The sequence shown here is derived from an EMBL/GenBank/DDBJ whole genome shotgun (WGS) entry which is preliminary data.</text>
</comment>
<evidence type="ECO:0000256" key="1">
    <source>
        <dbReference type="ARBA" id="ARBA00022741"/>
    </source>
</evidence>
<accession>A0A3N1XSX7</accession>
<dbReference type="NCBIfam" id="NF003828">
    <property type="entry name" value="PRK05416.1"/>
    <property type="match status" value="1"/>
</dbReference>
<dbReference type="Gene3D" id="3.40.50.300">
    <property type="entry name" value="P-loop containing nucleotide triphosphate hydrolases"/>
    <property type="match status" value="1"/>
</dbReference>
<name>A0A3N1XSX7_9GAMM</name>
<dbReference type="Pfam" id="PF22740">
    <property type="entry name" value="PapZ_C"/>
    <property type="match status" value="1"/>
</dbReference>
<dbReference type="InterPro" id="IPR053930">
    <property type="entry name" value="RapZ-like_N"/>
</dbReference>
<organism evidence="7 8">
    <name type="scientific">Inmirania thermothiophila</name>
    <dbReference type="NCBI Taxonomy" id="1750597"/>
    <lineage>
        <taxon>Bacteria</taxon>
        <taxon>Pseudomonadati</taxon>
        <taxon>Pseudomonadota</taxon>
        <taxon>Gammaproteobacteria</taxon>
        <taxon>Chromatiales</taxon>
        <taxon>Ectothiorhodospiraceae</taxon>
        <taxon>Inmirania</taxon>
    </lineage>
</organism>
<dbReference type="GO" id="GO:0005525">
    <property type="term" value="F:GTP binding"/>
    <property type="evidence" value="ECO:0007669"/>
    <property type="project" value="UniProtKB-UniRule"/>
</dbReference>
<sequence>MRLVIVSGLSGSGKSTALHTLEDLGYYCVDNLPLVLLHDFATGIEGHRRGRYPGAAAGIDARNVAADLRRFPEILAGLRDAGVDTEVVFLTAGDEALVRRFAETRRPHPLAGPRTGLREAIQRERRLLAPVSEAADLFLDTTGLSIHQLRDLVRERVARRPRGRLSLLVQSFAYRQGVPADADLVFDARCLPNPHWVPELRPLTGRDEAVARFLDEQPASGALLADIEAFLGRWIPRFEADNRPHLAVAVGCTGGRHRSVYVAERLAQRLRAQGRWQVLVQHRELKR</sequence>
<feature type="domain" description="RapZ-like N-terminal" evidence="5">
    <location>
        <begin position="1"/>
        <end position="157"/>
    </location>
</feature>
<dbReference type="OrthoDB" id="9784461at2"/>
<feature type="binding site" evidence="4">
    <location>
        <begin position="8"/>
        <end position="15"/>
    </location>
    <ligand>
        <name>ATP</name>
        <dbReference type="ChEBI" id="CHEBI:30616"/>
    </ligand>
</feature>
<keyword evidence="8" id="KW-1185">Reference proteome</keyword>
<dbReference type="AlphaFoldDB" id="A0A3N1XSX7"/>
<feature type="domain" description="RapZ C-terminal" evidence="6">
    <location>
        <begin position="166"/>
        <end position="286"/>
    </location>
</feature>
<proteinExistence type="inferred from homology"/>
<evidence type="ECO:0000259" key="6">
    <source>
        <dbReference type="Pfam" id="PF22740"/>
    </source>
</evidence>
<keyword evidence="1 4" id="KW-0547">Nucleotide-binding</keyword>
<dbReference type="GO" id="GO:0005524">
    <property type="term" value="F:ATP binding"/>
    <property type="evidence" value="ECO:0007669"/>
    <property type="project" value="UniProtKB-UniRule"/>
</dbReference>
<evidence type="ECO:0000313" key="7">
    <source>
        <dbReference type="EMBL" id="ROR29754.1"/>
    </source>
</evidence>